<dbReference type="AlphaFoldDB" id="A0A7K0FTZ1"/>
<comment type="caution">
    <text evidence="1">The sequence shown here is derived from an EMBL/GenBank/DDBJ whole genome shotgun (WGS) entry which is preliminary data.</text>
</comment>
<accession>A0A7K0FTZ1</accession>
<dbReference type="RefSeq" id="WP_154278713.1">
    <property type="nucleotide sequence ID" value="NZ_JBHUJQ010000001.1"/>
</dbReference>
<keyword evidence="2" id="KW-1185">Reference proteome</keyword>
<name>A0A7K0FTZ1_9SPHI</name>
<gene>
    <name evidence="1" type="ORF">GJU39_00460</name>
</gene>
<evidence type="ECO:0000313" key="2">
    <source>
        <dbReference type="Proteomes" id="UP000487757"/>
    </source>
</evidence>
<protein>
    <submittedName>
        <fullName evidence="1">Uncharacterized protein</fullName>
    </submittedName>
</protein>
<dbReference type="OrthoDB" id="756036at2"/>
<dbReference type="EMBL" id="WKKH01000001">
    <property type="protein sequence ID" value="MRX74544.1"/>
    <property type="molecule type" value="Genomic_DNA"/>
</dbReference>
<organism evidence="1 2">
    <name type="scientific">Pedobacter petrophilus</name>
    <dbReference type="NCBI Taxonomy" id="1908241"/>
    <lineage>
        <taxon>Bacteria</taxon>
        <taxon>Pseudomonadati</taxon>
        <taxon>Bacteroidota</taxon>
        <taxon>Sphingobacteriia</taxon>
        <taxon>Sphingobacteriales</taxon>
        <taxon>Sphingobacteriaceae</taxon>
        <taxon>Pedobacter</taxon>
    </lineage>
</organism>
<sequence>MMLACSSRKLYLTNNRLSGTFTRGKADSIRNYLTQISNEKIQDTVFIKYEFNGETCWSILDGESDKYIAGVIQSANDYTQRYKNAHPNVTVLRIKESGKNFNKLVLRNPKMIVDSGYLRQNVFLNTATCGTSMKLYPNGNYEFMLSDAHFKILDSK</sequence>
<dbReference type="Proteomes" id="UP000487757">
    <property type="component" value="Unassembled WGS sequence"/>
</dbReference>
<evidence type="ECO:0000313" key="1">
    <source>
        <dbReference type="EMBL" id="MRX74544.1"/>
    </source>
</evidence>
<reference evidence="1 2" key="1">
    <citation type="submission" date="2019-11" db="EMBL/GenBank/DDBJ databases">
        <title>Pedobacter petrophilus genome.</title>
        <authorList>
            <person name="Feldbauer M.J."/>
            <person name="Newman J.D."/>
        </authorList>
    </citation>
    <scope>NUCLEOTIDE SEQUENCE [LARGE SCALE GENOMIC DNA]</scope>
    <source>
        <strain evidence="1 2">LMG 29686</strain>
    </source>
</reference>
<proteinExistence type="predicted"/>